<dbReference type="InterPro" id="IPR042862">
    <property type="entry name" value="RNF32"/>
</dbReference>
<dbReference type="STRING" id="3218.A0A2K1JLS2"/>
<dbReference type="InterPro" id="IPR013083">
    <property type="entry name" value="Znf_RING/FYVE/PHD"/>
</dbReference>
<reference evidence="3 5" key="2">
    <citation type="journal article" date="2018" name="Plant J.">
        <title>The Physcomitrella patens chromosome-scale assembly reveals moss genome structure and evolution.</title>
        <authorList>
            <person name="Lang D."/>
            <person name="Ullrich K.K."/>
            <person name="Murat F."/>
            <person name="Fuchs J."/>
            <person name="Jenkins J."/>
            <person name="Haas F.B."/>
            <person name="Piednoel M."/>
            <person name="Gundlach H."/>
            <person name="Van Bel M."/>
            <person name="Meyberg R."/>
            <person name="Vives C."/>
            <person name="Morata J."/>
            <person name="Symeonidi A."/>
            <person name="Hiss M."/>
            <person name="Muchero W."/>
            <person name="Kamisugi Y."/>
            <person name="Saleh O."/>
            <person name="Blanc G."/>
            <person name="Decker E.L."/>
            <person name="van Gessel N."/>
            <person name="Grimwood J."/>
            <person name="Hayes R.D."/>
            <person name="Graham S.W."/>
            <person name="Gunter L.E."/>
            <person name="McDaniel S.F."/>
            <person name="Hoernstein S.N.W."/>
            <person name="Larsson A."/>
            <person name="Li F.W."/>
            <person name="Perroud P.F."/>
            <person name="Phillips J."/>
            <person name="Ranjan P."/>
            <person name="Rokshar D.S."/>
            <person name="Rothfels C.J."/>
            <person name="Schneider L."/>
            <person name="Shu S."/>
            <person name="Stevenson D.W."/>
            <person name="Thummler F."/>
            <person name="Tillich M."/>
            <person name="Villarreal Aguilar J.C."/>
            <person name="Widiez T."/>
            <person name="Wong G.K."/>
            <person name="Wymore A."/>
            <person name="Zhang Y."/>
            <person name="Zimmer A.D."/>
            <person name="Quatrano R.S."/>
            <person name="Mayer K.F.X."/>
            <person name="Goodstein D."/>
            <person name="Casacuberta J.M."/>
            <person name="Vandepoele K."/>
            <person name="Reski R."/>
            <person name="Cuming A.C."/>
            <person name="Tuskan G.A."/>
            <person name="Maumus F."/>
            <person name="Salse J."/>
            <person name="Schmutz J."/>
            <person name="Rensing S.A."/>
        </authorList>
    </citation>
    <scope>NUCLEOTIDE SEQUENCE [LARGE SCALE GENOMIC DNA]</scope>
    <source>
        <strain evidence="4 5">cv. Gransden 2004</strain>
    </source>
</reference>
<keyword evidence="5" id="KW-1185">Reference proteome</keyword>
<dbReference type="AlphaFoldDB" id="A0A2K1JLS2"/>
<dbReference type="InParanoid" id="A0A2K1JLS2"/>
<name>A0A2K1JLS2_PHYPA</name>
<dbReference type="Gramene" id="Pp3c13_13660V3.1">
    <property type="protein sequence ID" value="Pp3c13_13660V3.1"/>
    <property type="gene ID" value="Pp3c13_13660"/>
</dbReference>
<accession>A0A2K1JLS2</accession>
<organism evidence="3">
    <name type="scientific">Physcomitrium patens</name>
    <name type="common">Spreading-leaved earth moss</name>
    <name type="synonym">Physcomitrella patens</name>
    <dbReference type="NCBI Taxonomy" id="3218"/>
    <lineage>
        <taxon>Eukaryota</taxon>
        <taxon>Viridiplantae</taxon>
        <taxon>Streptophyta</taxon>
        <taxon>Embryophyta</taxon>
        <taxon>Bryophyta</taxon>
        <taxon>Bryophytina</taxon>
        <taxon>Bryopsida</taxon>
        <taxon>Funariidae</taxon>
        <taxon>Funariales</taxon>
        <taxon>Funariaceae</taxon>
        <taxon>Physcomitrium</taxon>
    </lineage>
</organism>
<dbReference type="PANTHER" id="PTHR14991">
    <property type="entry name" value="RING FINGER PROTEIN 32"/>
    <property type="match status" value="1"/>
</dbReference>
<evidence type="ECO:0000313" key="4">
    <source>
        <dbReference type="EnsemblPlants" id="Pp3c13_13660V3.1"/>
    </source>
</evidence>
<evidence type="ECO:0000259" key="2">
    <source>
        <dbReference type="PROSITE" id="PS50089"/>
    </source>
</evidence>
<dbReference type="Gene3D" id="3.30.40.10">
    <property type="entry name" value="Zinc/RING finger domain, C3HC4 (zinc finger)"/>
    <property type="match status" value="2"/>
</dbReference>
<dbReference type="SUPFAM" id="SSF57850">
    <property type="entry name" value="RING/U-box"/>
    <property type="match status" value="2"/>
</dbReference>
<dbReference type="PROSITE" id="PS50089">
    <property type="entry name" value="ZF_RING_2"/>
    <property type="match status" value="1"/>
</dbReference>
<keyword evidence="1" id="KW-0863">Zinc-finger</keyword>
<keyword evidence="1" id="KW-0862">Zinc</keyword>
<evidence type="ECO:0000256" key="1">
    <source>
        <dbReference type="PROSITE-ProRule" id="PRU00175"/>
    </source>
</evidence>
<dbReference type="Pfam" id="PF17123">
    <property type="entry name" value="zf-RING_11"/>
    <property type="match status" value="2"/>
</dbReference>
<dbReference type="EnsemblPlants" id="Pp3c13_13660V3.1">
    <property type="protein sequence ID" value="Pp3c13_13660V3.1"/>
    <property type="gene ID" value="Pp3c13_13660"/>
</dbReference>
<dbReference type="GO" id="GO:0008270">
    <property type="term" value="F:zinc ion binding"/>
    <property type="evidence" value="ECO:0007669"/>
    <property type="project" value="UniProtKB-KW"/>
</dbReference>
<dbReference type="PaxDb" id="3218-PP1S5_56V6.1"/>
<gene>
    <name evidence="3" type="ORF">PHYPA_017320</name>
</gene>
<evidence type="ECO:0000313" key="5">
    <source>
        <dbReference type="Proteomes" id="UP000006727"/>
    </source>
</evidence>
<reference evidence="3 5" key="1">
    <citation type="journal article" date="2008" name="Science">
        <title>The Physcomitrella genome reveals evolutionary insights into the conquest of land by plants.</title>
        <authorList>
            <person name="Rensing S."/>
            <person name="Lang D."/>
            <person name="Zimmer A."/>
            <person name="Terry A."/>
            <person name="Salamov A."/>
            <person name="Shapiro H."/>
            <person name="Nishiyama T."/>
            <person name="Perroud P.-F."/>
            <person name="Lindquist E."/>
            <person name="Kamisugi Y."/>
            <person name="Tanahashi T."/>
            <person name="Sakakibara K."/>
            <person name="Fujita T."/>
            <person name="Oishi K."/>
            <person name="Shin-I T."/>
            <person name="Kuroki Y."/>
            <person name="Toyoda A."/>
            <person name="Suzuki Y."/>
            <person name="Hashimoto A."/>
            <person name="Yamaguchi K."/>
            <person name="Sugano A."/>
            <person name="Kohara Y."/>
            <person name="Fujiyama A."/>
            <person name="Anterola A."/>
            <person name="Aoki S."/>
            <person name="Ashton N."/>
            <person name="Barbazuk W.B."/>
            <person name="Barker E."/>
            <person name="Bennetzen J."/>
            <person name="Bezanilla M."/>
            <person name="Blankenship R."/>
            <person name="Cho S.H."/>
            <person name="Dutcher S."/>
            <person name="Estelle M."/>
            <person name="Fawcett J.A."/>
            <person name="Gundlach H."/>
            <person name="Hanada K."/>
            <person name="Heyl A."/>
            <person name="Hicks K.A."/>
            <person name="Hugh J."/>
            <person name="Lohr M."/>
            <person name="Mayer K."/>
            <person name="Melkozernov A."/>
            <person name="Murata T."/>
            <person name="Nelson D."/>
            <person name="Pils B."/>
            <person name="Prigge M."/>
            <person name="Reiss B."/>
            <person name="Renner T."/>
            <person name="Rombauts S."/>
            <person name="Rushton P."/>
            <person name="Sanderfoot A."/>
            <person name="Schween G."/>
            <person name="Shiu S.-H."/>
            <person name="Stueber K."/>
            <person name="Theodoulou F.L."/>
            <person name="Tu H."/>
            <person name="Van de Peer Y."/>
            <person name="Verrier P.J."/>
            <person name="Waters E."/>
            <person name="Wood A."/>
            <person name="Yang L."/>
            <person name="Cove D."/>
            <person name="Cuming A."/>
            <person name="Hasebe M."/>
            <person name="Lucas S."/>
            <person name="Mishler D.B."/>
            <person name="Reski R."/>
            <person name="Grigoriev I."/>
            <person name="Quatrano R.S."/>
            <person name="Boore J.L."/>
        </authorList>
    </citation>
    <scope>NUCLEOTIDE SEQUENCE [LARGE SCALE GENOMIC DNA]</scope>
    <source>
        <strain evidence="4 5">cv. Gransden 2004</strain>
    </source>
</reference>
<reference evidence="4" key="3">
    <citation type="submission" date="2020-12" db="UniProtKB">
        <authorList>
            <consortium name="EnsemblPlants"/>
        </authorList>
    </citation>
    <scope>IDENTIFICATION</scope>
</reference>
<proteinExistence type="predicted"/>
<dbReference type="CDD" id="cd16677">
    <property type="entry name" value="RING-H2_RNF32_rpt1"/>
    <property type="match status" value="1"/>
</dbReference>
<sequence length="260" mass="29731">MFTPPLCCNLKSKAKLDQFVRLLPNEFTDAVRTINAKKLTPLQWEEVLRISRGRRDFLHPCPICLERFGLKKQQVILSCSHAFHKLCLQSFEKFSRIRCCPICRAEPYQKNVHVALSKALCAESPLVVYKQLASSTDHLLGQLGVQDKEIDELFKEIDETVSKTNQDIHDAQQKASQALTHLIVENCVPEVDWQAVITKAEERYDRDCPICIAPMQQGGKPLSWLSCSHMFHRGCISAFEAYNTISERISQSHGRFRSFP</sequence>
<dbReference type="Proteomes" id="UP000006727">
    <property type="component" value="Chromosome 13"/>
</dbReference>
<dbReference type="PANTHER" id="PTHR14991:SF0">
    <property type="entry name" value="RING FINGER PROTEIN 32"/>
    <property type="match status" value="1"/>
</dbReference>
<evidence type="ECO:0000313" key="3">
    <source>
        <dbReference type="EMBL" id="PNR42490.1"/>
    </source>
</evidence>
<dbReference type="EMBL" id="ABEU02000013">
    <property type="protein sequence ID" value="PNR42490.1"/>
    <property type="molecule type" value="Genomic_DNA"/>
</dbReference>
<dbReference type="SMART" id="SM00184">
    <property type="entry name" value="RING"/>
    <property type="match status" value="2"/>
</dbReference>
<feature type="domain" description="RING-type" evidence="2">
    <location>
        <begin position="61"/>
        <end position="104"/>
    </location>
</feature>
<dbReference type="InterPro" id="IPR001841">
    <property type="entry name" value="Znf_RING"/>
</dbReference>
<protein>
    <recommendedName>
        <fullName evidence="2">RING-type domain-containing protein</fullName>
    </recommendedName>
</protein>
<keyword evidence="1" id="KW-0479">Metal-binding</keyword>